<feature type="transmembrane region" description="Helical" evidence="4">
    <location>
        <begin position="146"/>
        <end position="162"/>
    </location>
</feature>
<evidence type="ECO:0000256" key="4">
    <source>
        <dbReference type="SAM" id="Phobius"/>
    </source>
</evidence>
<feature type="transmembrane region" description="Helical" evidence="4">
    <location>
        <begin position="119"/>
        <end position="139"/>
    </location>
</feature>
<protein>
    <submittedName>
        <fullName evidence="6">Putative integral membrane protein</fullName>
    </submittedName>
</protein>
<feature type="transmembrane region" description="Helical" evidence="4">
    <location>
        <begin position="21"/>
        <end position="40"/>
    </location>
</feature>
<proteinExistence type="predicted"/>
<dbReference type="STRING" id="680198.SCAB_75531"/>
<dbReference type="KEGG" id="scb:SCAB_75531"/>
<dbReference type="InterPro" id="IPR050482">
    <property type="entry name" value="Sensor_HK_TwoCompSys"/>
</dbReference>
<evidence type="ECO:0000259" key="5">
    <source>
        <dbReference type="Pfam" id="PF07730"/>
    </source>
</evidence>
<keyword evidence="7" id="KW-1185">Reference proteome</keyword>
<dbReference type="Gene3D" id="1.20.5.1930">
    <property type="match status" value="1"/>
</dbReference>
<dbReference type="Proteomes" id="UP000001444">
    <property type="component" value="Chromosome"/>
</dbReference>
<dbReference type="AlphaFoldDB" id="C9Z7N1"/>
<dbReference type="EMBL" id="FN554889">
    <property type="protein sequence ID" value="CBG74531.1"/>
    <property type="molecule type" value="Genomic_DNA"/>
</dbReference>
<accession>C9Z7N1</accession>
<evidence type="ECO:0000256" key="3">
    <source>
        <dbReference type="ARBA" id="ARBA00023012"/>
    </source>
</evidence>
<keyword evidence="4" id="KW-1133">Transmembrane helix</keyword>
<name>C9Z7N1_STRSW</name>
<organism evidence="6 7">
    <name type="scientific">Streptomyces scabiei (strain 87.22)</name>
    <dbReference type="NCBI Taxonomy" id="680198"/>
    <lineage>
        <taxon>Bacteria</taxon>
        <taxon>Bacillati</taxon>
        <taxon>Actinomycetota</taxon>
        <taxon>Actinomycetes</taxon>
        <taxon>Kitasatosporales</taxon>
        <taxon>Streptomycetaceae</taxon>
        <taxon>Streptomyces</taxon>
    </lineage>
</organism>
<dbReference type="InterPro" id="IPR011712">
    <property type="entry name" value="Sig_transdc_His_kin_sub3_dim/P"/>
</dbReference>
<dbReference type="GO" id="GO:0000155">
    <property type="term" value="F:phosphorelay sensor kinase activity"/>
    <property type="evidence" value="ECO:0007669"/>
    <property type="project" value="InterPro"/>
</dbReference>
<keyword evidence="1" id="KW-0808">Transferase</keyword>
<dbReference type="eggNOG" id="COG4585">
    <property type="taxonomic scope" value="Bacteria"/>
</dbReference>
<dbReference type="HOGENOM" id="CLU_1015353_0_0_11"/>
<evidence type="ECO:0000313" key="7">
    <source>
        <dbReference type="Proteomes" id="UP000001444"/>
    </source>
</evidence>
<dbReference type="GO" id="GO:0016020">
    <property type="term" value="C:membrane"/>
    <property type="evidence" value="ECO:0007669"/>
    <property type="project" value="InterPro"/>
</dbReference>
<evidence type="ECO:0000256" key="2">
    <source>
        <dbReference type="ARBA" id="ARBA00022777"/>
    </source>
</evidence>
<keyword evidence="2" id="KW-0418">Kinase</keyword>
<reference evidence="6 7" key="1">
    <citation type="journal article" date="2010" name="Mol. Plant Microbe Interact.">
        <title>Streptomyces scabies 87-22 contains a coronafacic acid-like biosynthetic cluster that contributes to plant-microbe interactions.</title>
        <authorList>
            <person name="Bignell D.R."/>
            <person name="Seipke R.F."/>
            <person name="Huguet-Tapia J.C."/>
            <person name="Chambers A.H."/>
            <person name="Parry R.J."/>
            <person name="Loria R."/>
        </authorList>
    </citation>
    <scope>NUCLEOTIDE SEQUENCE [LARGE SCALE GENOMIC DNA]</scope>
    <source>
        <strain evidence="6 7">87.22</strain>
    </source>
</reference>
<keyword evidence="4" id="KW-0812">Transmembrane</keyword>
<dbReference type="PANTHER" id="PTHR24421">
    <property type="entry name" value="NITRATE/NITRITE SENSOR PROTEIN NARX-RELATED"/>
    <property type="match status" value="1"/>
</dbReference>
<feature type="domain" description="Signal transduction histidine kinase subgroup 3 dimerisation and phosphoacceptor" evidence="5">
    <location>
        <begin position="196"/>
        <end position="229"/>
    </location>
</feature>
<sequence>MIRFLRDGPAEEYREHVLFAMTWLIRAGVFAAAGVGVFLQSSLDPVALPVAVTVYVLCGVLMVGWAVLERRHTAGRRAVPVVLGVITVLSCVVSAQSGIMWMAGLAVVTVIAAAADPRLAVGWTVFAAGAIAVTATSLLTRSAGHAALEIMLMLAVGLLAGLNRRSYRVRAEQNAVLLAQAGELRAQQERGAVLDERTRIAREIHDVLAHSLGALSIQIQTARALLAEPLDTATRPDPIRPAPMPYSRWHIGWPPKGCRRPGVPYTPCDPAPGR</sequence>
<keyword evidence="3" id="KW-0902">Two-component regulatory system</keyword>
<feature type="transmembrane region" description="Helical" evidence="4">
    <location>
        <begin position="80"/>
        <end position="113"/>
    </location>
</feature>
<dbReference type="GO" id="GO:0046983">
    <property type="term" value="F:protein dimerization activity"/>
    <property type="evidence" value="ECO:0007669"/>
    <property type="project" value="InterPro"/>
</dbReference>
<evidence type="ECO:0000313" key="6">
    <source>
        <dbReference type="EMBL" id="CBG74531.1"/>
    </source>
</evidence>
<keyword evidence="4" id="KW-0472">Membrane</keyword>
<evidence type="ECO:0000256" key="1">
    <source>
        <dbReference type="ARBA" id="ARBA00022679"/>
    </source>
</evidence>
<feature type="transmembrane region" description="Helical" evidence="4">
    <location>
        <begin position="46"/>
        <end position="68"/>
    </location>
</feature>
<gene>
    <name evidence="6" type="ordered locus">SCAB_75531</name>
</gene>
<dbReference type="Pfam" id="PF07730">
    <property type="entry name" value="HisKA_3"/>
    <property type="match status" value="1"/>
</dbReference>